<feature type="transmembrane region" description="Helical" evidence="2">
    <location>
        <begin position="45"/>
        <end position="64"/>
    </location>
</feature>
<keyword evidence="2" id="KW-1133">Transmembrane helix</keyword>
<protein>
    <submittedName>
        <fullName evidence="3">Uncharacterized protein</fullName>
    </submittedName>
</protein>
<evidence type="ECO:0000256" key="1">
    <source>
        <dbReference type="SAM" id="MobiDB-lite"/>
    </source>
</evidence>
<dbReference type="EMBL" id="WUUT01000004">
    <property type="protein sequence ID" value="MXR52375.1"/>
    <property type="molecule type" value="Genomic_DNA"/>
</dbReference>
<reference evidence="3 4" key="1">
    <citation type="submission" date="2019-12" db="EMBL/GenBank/DDBJ databases">
        <title>Isolation and characterization of three novel carbon monoxide-oxidizing members of Halobacteria from salione crusts and soils.</title>
        <authorList>
            <person name="Myers M.R."/>
            <person name="King G.M."/>
        </authorList>
    </citation>
    <scope>NUCLEOTIDE SEQUENCE [LARGE SCALE GENOMIC DNA]</scope>
    <source>
        <strain evidence="3 4">WSH3</strain>
    </source>
</reference>
<dbReference type="Gene3D" id="3.40.50.300">
    <property type="entry name" value="P-loop containing nucleotide triphosphate hydrolases"/>
    <property type="match status" value="1"/>
</dbReference>
<proteinExistence type="predicted"/>
<evidence type="ECO:0000256" key="2">
    <source>
        <dbReference type="SAM" id="Phobius"/>
    </source>
</evidence>
<sequence length="1485" mass="171219">MRYSTFEDETNFTKSIAWAVGSLGLTVAGFQSFLRSSDLSKPGLAVLSIVSIILLPLLINRYTAKSAERTTEKEFHTTKGRFKVITTYLLIGIVAVLLLYSIGVLTISDLVFLDLGIVDILFGTGLVFLFTLAAALANYSTITEKYPSLQEVLTTFEGESNEKLDRIDNEIEGIGHIPRSETSRIIESIEDQDNPDNSIIKGRGGVGKSGILKRVCEESNHQLLFIDASAHATISSDSDIFDGLETSLKRCIHQVSANRTLVVIFDQLDDTTRETGEVYSEIIDSVAQLNGVGVIFACRTYELDNYDEFQDLTVSGYFDNEIEVNTLSETQAEEHLEELGITSPTQDLIELCEEIEYLDVIGTLVAEGSDLEDVTEQVAVWEEYRELLAEDHPSDGQRRGDQVIDRAVEHAIETTESGNSVFSVDEILWTDRELLSIGAIRRVTESGRDRVFRFRHRQFQLYLYAWQLVNRTVDDEHLFQDVINDLSENISNDVVKWMFAVYTDREEELPEGADDFLEEVLDEEGFQFYWASKILDVVKRWDASVNTPVTETVLEKLESREKLYNYFFDEETDTSWIQALVDTDRFQSPPRHLLAYLHDIASLHPEEVSSVIRENISGLDRSEKALVVSIIQELPLEYRVDLYDVVKDGLDELEPRLDMYYSRSAELAEDLVNGEHFDEGLDLIDSLLTIRLEAEPEGRNEDIMGSYYLTSLFEEGTLERLVRNRPNQTLELFEEKLNDAATVRAEAREKEVVDIHFFHQFAVSNFSIEKDDRNKPFELFVGFLRETIDIWFELSDVKSQREKIAEYLDSNVILRGFGFYLLREHSEDHTDLVGEELIDEENYRDNRLTKEFNLLLKHGFSSLPEDQQQEVVEVITSVPVRDSFERIAEDRQDEFEDTSVEEFVERRSDRWIRDRLWPIRADLSEEAEEQLSELLDQFEDEPEDPEAPAIRGGFVSHESPEPRSELEEYSPSELIDFCIEEPFEEQEWYESAIEGSGRTGSVEEIGRQGAAEEIADIILDNPEEYATEISRLREAPASYSNRLLGHLRDRMGDEREILDSQGFREALWELSESIIADTEEWPKHTRKRVGWLLRDGFSNTDLYEYFLQEEDRVREIILTLADDPDPDISTDRPPEGYAGHNDPSHTALNTVRPVAVDALIIYARRVAVDKDSEPDSKVIEKLEERMNDISLGVHSVFGRRLLTLWPVDEDWMINHLTDIFPRSQSQKDTERFTAAWDSYVAFSQSHPDVFPYLRKYYFHAIDLMAEGKTTETINADQQMAGHLLGNYLFEYDLEEWSESLLAYLYDRGDPDLARQVAWNLWRWGEDQEEDKAYDKWDKTRSLWERRVEQVGDDDTYSEEITWFVRYLSHVGNRVDLSEVDDLLRRSIFHIGNHQHSMGVWSTLEEYLSHQAADYTETAVGIFHKLVTGYQRPFGQDFNDDVADILRPAFEEFESGDEVYTKAFETAQIYASERDDRAQTFLDNNH</sequence>
<feature type="region of interest" description="Disordered" evidence="1">
    <location>
        <begin position="940"/>
        <end position="970"/>
    </location>
</feature>
<dbReference type="Gene3D" id="1.10.8.60">
    <property type="match status" value="1"/>
</dbReference>
<gene>
    <name evidence="3" type="ORF">GRX03_12270</name>
</gene>
<dbReference type="InterPro" id="IPR027417">
    <property type="entry name" value="P-loop_NTPase"/>
</dbReference>
<organism evidence="3 4">
    <name type="scientific">Halovenus carboxidivorans</name>
    <dbReference type="NCBI Taxonomy" id="2692199"/>
    <lineage>
        <taxon>Archaea</taxon>
        <taxon>Methanobacteriati</taxon>
        <taxon>Methanobacteriota</taxon>
        <taxon>Stenosarchaea group</taxon>
        <taxon>Halobacteria</taxon>
        <taxon>Halobacteriales</taxon>
        <taxon>Haloarculaceae</taxon>
        <taxon>Halovenus</taxon>
    </lineage>
</organism>
<dbReference type="InterPro" id="IPR016024">
    <property type="entry name" value="ARM-type_fold"/>
</dbReference>
<name>A0A6B0T2Y5_9EURY</name>
<evidence type="ECO:0000313" key="3">
    <source>
        <dbReference type="EMBL" id="MXR52375.1"/>
    </source>
</evidence>
<keyword evidence="2" id="KW-0812">Transmembrane</keyword>
<feature type="region of interest" description="Disordered" evidence="1">
    <location>
        <begin position="1123"/>
        <end position="1146"/>
    </location>
</feature>
<keyword evidence="4" id="KW-1185">Reference proteome</keyword>
<dbReference type="Proteomes" id="UP000466535">
    <property type="component" value="Unassembled WGS sequence"/>
</dbReference>
<accession>A0A6B0T2Y5</accession>
<dbReference type="SUPFAM" id="SSF48371">
    <property type="entry name" value="ARM repeat"/>
    <property type="match status" value="1"/>
</dbReference>
<comment type="caution">
    <text evidence="3">The sequence shown here is derived from an EMBL/GenBank/DDBJ whole genome shotgun (WGS) entry which is preliminary data.</text>
</comment>
<keyword evidence="2" id="KW-0472">Membrane</keyword>
<feature type="transmembrane region" description="Helical" evidence="2">
    <location>
        <begin position="85"/>
        <end position="108"/>
    </location>
</feature>
<feature type="transmembrane region" description="Helical" evidence="2">
    <location>
        <begin position="12"/>
        <end position="33"/>
    </location>
</feature>
<evidence type="ECO:0000313" key="4">
    <source>
        <dbReference type="Proteomes" id="UP000466535"/>
    </source>
</evidence>
<dbReference type="SUPFAM" id="SSF52540">
    <property type="entry name" value="P-loop containing nucleoside triphosphate hydrolases"/>
    <property type="match status" value="1"/>
</dbReference>